<accession>A0A453NV10</accession>
<reference evidence="2" key="1">
    <citation type="journal article" date="2014" name="Science">
        <title>Ancient hybridizations among the ancestral genomes of bread wheat.</title>
        <authorList>
            <consortium name="International Wheat Genome Sequencing Consortium,"/>
            <person name="Marcussen T."/>
            <person name="Sandve S.R."/>
            <person name="Heier L."/>
            <person name="Spannagl M."/>
            <person name="Pfeifer M."/>
            <person name="Jakobsen K.S."/>
            <person name="Wulff B.B."/>
            <person name="Steuernagel B."/>
            <person name="Mayer K.F."/>
            <person name="Olsen O.A."/>
        </authorList>
    </citation>
    <scope>NUCLEOTIDE SEQUENCE [LARGE SCALE GENOMIC DNA]</scope>
    <source>
        <strain evidence="2">cv. AL8/78</strain>
    </source>
</reference>
<dbReference type="AlphaFoldDB" id="A0A453NV10"/>
<dbReference type="InterPro" id="IPR016197">
    <property type="entry name" value="Chromo-like_dom_sf"/>
</dbReference>
<evidence type="ECO:0008006" key="3">
    <source>
        <dbReference type="Google" id="ProtNLM"/>
    </source>
</evidence>
<name>A0A453NV10_AEGTS</name>
<reference evidence="1" key="5">
    <citation type="journal article" date="2021" name="G3 (Bethesda)">
        <title>Aegilops tauschii genome assembly Aet v5.0 features greater sequence contiguity and improved annotation.</title>
        <authorList>
            <person name="Wang L."/>
            <person name="Zhu T."/>
            <person name="Rodriguez J.C."/>
            <person name="Deal K.R."/>
            <person name="Dubcovsky J."/>
            <person name="McGuire P.E."/>
            <person name="Lux T."/>
            <person name="Spannagl M."/>
            <person name="Mayer K.F.X."/>
            <person name="Baldrich P."/>
            <person name="Meyers B.C."/>
            <person name="Huo N."/>
            <person name="Gu Y.Q."/>
            <person name="Zhou H."/>
            <person name="Devos K.M."/>
            <person name="Bennetzen J.L."/>
            <person name="Unver T."/>
            <person name="Budak H."/>
            <person name="Gulick P.J."/>
            <person name="Galiba G."/>
            <person name="Kalapos B."/>
            <person name="Nelson D.R."/>
            <person name="Li P."/>
            <person name="You F.M."/>
            <person name="Luo M.C."/>
            <person name="Dvorak J."/>
        </authorList>
    </citation>
    <scope>NUCLEOTIDE SEQUENCE [LARGE SCALE GENOMIC DNA]</scope>
    <source>
        <strain evidence="1">cv. AL8/78</strain>
    </source>
</reference>
<reference evidence="2" key="2">
    <citation type="journal article" date="2017" name="Nat. Plants">
        <title>The Aegilops tauschii genome reveals multiple impacts of transposons.</title>
        <authorList>
            <person name="Zhao G."/>
            <person name="Zou C."/>
            <person name="Li K."/>
            <person name="Wang K."/>
            <person name="Li T."/>
            <person name="Gao L."/>
            <person name="Zhang X."/>
            <person name="Wang H."/>
            <person name="Yang Z."/>
            <person name="Liu X."/>
            <person name="Jiang W."/>
            <person name="Mao L."/>
            <person name="Kong X."/>
            <person name="Jiao Y."/>
            <person name="Jia J."/>
        </authorList>
    </citation>
    <scope>NUCLEOTIDE SEQUENCE [LARGE SCALE GENOMIC DNA]</scope>
    <source>
        <strain evidence="2">cv. AL8/78</strain>
    </source>
</reference>
<dbReference type="Proteomes" id="UP000015105">
    <property type="component" value="Chromosome 6D"/>
</dbReference>
<evidence type="ECO:0000313" key="1">
    <source>
        <dbReference type="EnsemblPlants" id="AET6Gv20489300.33"/>
    </source>
</evidence>
<organism evidence="1 2">
    <name type="scientific">Aegilops tauschii subsp. strangulata</name>
    <name type="common">Goatgrass</name>
    <dbReference type="NCBI Taxonomy" id="200361"/>
    <lineage>
        <taxon>Eukaryota</taxon>
        <taxon>Viridiplantae</taxon>
        <taxon>Streptophyta</taxon>
        <taxon>Embryophyta</taxon>
        <taxon>Tracheophyta</taxon>
        <taxon>Spermatophyta</taxon>
        <taxon>Magnoliopsida</taxon>
        <taxon>Liliopsida</taxon>
        <taxon>Poales</taxon>
        <taxon>Poaceae</taxon>
        <taxon>BOP clade</taxon>
        <taxon>Pooideae</taxon>
        <taxon>Triticodae</taxon>
        <taxon>Triticeae</taxon>
        <taxon>Triticinae</taxon>
        <taxon>Aegilops</taxon>
    </lineage>
</organism>
<keyword evidence="2" id="KW-1185">Reference proteome</keyword>
<evidence type="ECO:0000313" key="2">
    <source>
        <dbReference type="Proteomes" id="UP000015105"/>
    </source>
</evidence>
<reference evidence="1" key="4">
    <citation type="submission" date="2019-03" db="UniProtKB">
        <authorList>
            <consortium name="EnsemblPlants"/>
        </authorList>
    </citation>
    <scope>IDENTIFICATION</scope>
</reference>
<sequence>MGCKIHSAFHVSQLKKHLGPKAVPNATLPLLNPDGTMLTEPEELLDRKLIPRIHGNISIHVVLSLIKWKNMSADMAAWEDSTFTQKIFPAFHPLDKSDLATRALSGPNLKNETLVHIQLTVALYCFAGDSETAVHRQSNGPRYLPLCAKKSS</sequence>
<proteinExistence type="predicted"/>
<dbReference type="EnsemblPlants" id="AET6Gv20489300.33">
    <property type="protein sequence ID" value="AET6Gv20489300.33"/>
    <property type="gene ID" value="AET6Gv20489300"/>
</dbReference>
<dbReference type="Gramene" id="AET6Gv20489300.33">
    <property type="protein sequence ID" value="AET6Gv20489300.33"/>
    <property type="gene ID" value="AET6Gv20489300"/>
</dbReference>
<protein>
    <recommendedName>
        <fullName evidence="3">Chromo domain-containing protein</fullName>
    </recommendedName>
</protein>
<dbReference type="SUPFAM" id="SSF54160">
    <property type="entry name" value="Chromo domain-like"/>
    <property type="match status" value="1"/>
</dbReference>
<reference evidence="1" key="3">
    <citation type="journal article" date="2017" name="Nature">
        <title>Genome sequence of the progenitor of the wheat D genome Aegilops tauschii.</title>
        <authorList>
            <person name="Luo M.C."/>
            <person name="Gu Y.Q."/>
            <person name="Puiu D."/>
            <person name="Wang H."/>
            <person name="Twardziok S.O."/>
            <person name="Deal K.R."/>
            <person name="Huo N."/>
            <person name="Zhu T."/>
            <person name="Wang L."/>
            <person name="Wang Y."/>
            <person name="McGuire P.E."/>
            <person name="Liu S."/>
            <person name="Long H."/>
            <person name="Ramasamy R.K."/>
            <person name="Rodriguez J.C."/>
            <person name="Van S.L."/>
            <person name="Yuan L."/>
            <person name="Wang Z."/>
            <person name="Xia Z."/>
            <person name="Xiao L."/>
            <person name="Anderson O.D."/>
            <person name="Ouyang S."/>
            <person name="Liang Y."/>
            <person name="Zimin A.V."/>
            <person name="Pertea G."/>
            <person name="Qi P."/>
            <person name="Bennetzen J.L."/>
            <person name="Dai X."/>
            <person name="Dawson M.W."/>
            <person name="Muller H.G."/>
            <person name="Kugler K."/>
            <person name="Rivarola-Duarte L."/>
            <person name="Spannagl M."/>
            <person name="Mayer K.F.X."/>
            <person name="Lu F.H."/>
            <person name="Bevan M.W."/>
            <person name="Leroy P."/>
            <person name="Li P."/>
            <person name="You F.M."/>
            <person name="Sun Q."/>
            <person name="Liu Z."/>
            <person name="Lyons E."/>
            <person name="Wicker T."/>
            <person name="Salzberg S.L."/>
            <person name="Devos K.M."/>
            <person name="Dvorak J."/>
        </authorList>
    </citation>
    <scope>NUCLEOTIDE SEQUENCE [LARGE SCALE GENOMIC DNA]</scope>
    <source>
        <strain evidence="1">cv. AL8/78</strain>
    </source>
</reference>